<dbReference type="AlphaFoldDB" id="A0A1B1BM25"/>
<protein>
    <recommendedName>
        <fullName evidence="3">HTH tetR-type domain-containing protein</fullName>
    </recommendedName>
</protein>
<evidence type="ECO:0000259" key="3">
    <source>
        <dbReference type="PROSITE" id="PS50977"/>
    </source>
</evidence>
<dbReference type="RefSeq" id="WP_066597251.1">
    <property type="nucleotide sequence ID" value="NZ_CP016282.1"/>
</dbReference>
<dbReference type="PROSITE" id="PS50977">
    <property type="entry name" value="HTH_TETR_2"/>
    <property type="match status" value="1"/>
</dbReference>
<sequence length="211" mass="23167">MSEERVPAGERRRQAIAAAIPLFAFSGYVGTPVSRVSGELGISQPYLFQLFPTKQALFMACIDACQDQLEELATDCADRERRAGRVVTLDALGREYAELIRDDVVLMFQLQAWAAARNCAEIETLCRTRMTGMIQLVTALTGAPQRDIDLFFARGALRIVRSALRMPMPDTLGLDELGHVDHTAPAEKPVTGAKTERVADPLFLSAPAETE</sequence>
<dbReference type="PANTHER" id="PTHR30055">
    <property type="entry name" value="HTH-TYPE TRANSCRIPTIONAL REGULATOR RUTR"/>
    <property type="match status" value="1"/>
</dbReference>
<dbReference type="InterPro" id="IPR050109">
    <property type="entry name" value="HTH-type_TetR-like_transc_reg"/>
</dbReference>
<keyword evidence="1 2" id="KW-0238">DNA-binding</keyword>
<gene>
    <name evidence="4" type="ORF">PA27867_2751</name>
</gene>
<dbReference type="Pfam" id="PF00440">
    <property type="entry name" value="TetR_N"/>
    <property type="match status" value="1"/>
</dbReference>
<dbReference type="KEGG" id="cart:PA27867_2751"/>
<reference evidence="4 5" key="1">
    <citation type="submission" date="2016-06" db="EMBL/GenBank/DDBJ databases">
        <title>Genome sequencing of Cryobacterium arcticum PAMC 27867.</title>
        <authorList>
            <person name="Lee J."/>
            <person name="Kim O.-S."/>
        </authorList>
    </citation>
    <scope>NUCLEOTIDE SEQUENCE [LARGE SCALE GENOMIC DNA]</scope>
    <source>
        <strain evidence="4 5">PAMC 27867</strain>
    </source>
</reference>
<keyword evidence="5" id="KW-1185">Reference proteome</keyword>
<dbReference type="InterPro" id="IPR009057">
    <property type="entry name" value="Homeodomain-like_sf"/>
</dbReference>
<dbReference type="SUPFAM" id="SSF46689">
    <property type="entry name" value="Homeodomain-like"/>
    <property type="match status" value="1"/>
</dbReference>
<dbReference type="Gene3D" id="1.10.357.10">
    <property type="entry name" value="Tetracycline Repressor, domain 2"/>
    <property type="match status" value="1"/>
</dbReference>
<evidence type="ECO:0000313" key="4">
    <source>
        <dbReference type="EMBL" id="ANP73690.1"/>
    </source>
</evidence>
<dbReference type="PANTHER" id="PTHR30055:SF146">
    <property type="entry name" value="HTH-TYPE TRANSCRIPTIONAL DUAL REGULATOR CECR"/>
    <property type="match status" value="1"/>
</dbReference>
<evidence type="ECO:0000313" key="5">
    <source>
        <dbReference type="Proteomes" id="UP000092582"/>
    </source>
</evidence>
<feature type="domain" description="HTH tetR-type" evidence="3">
    <location>
        <begin position="9"/>
        <end position="69"/>
    </location>
</feature>
<dbReference type="InterPro" id="IPR001647">
    <property type="entry name" value="HTH_TetR"/>
</dbReference>
<evidence type="ECO:0000256" key="1">
    <source>
        <dbReference type="ARBA" id="ARBA00023125"/>
    </source>
</evidence>
<dbReference type="Proteomes" id="UP000092582">
    <property type="component" value="Chromosome 1"/>
</dbReference>
<name>A0A1B1BM25_9MICO</name>
<dbReference type="GO" id="GO:0003700">
    <property type="term" value="F:DNA-binding transcription factor activity"/>
    <property type="evidence" value="ECO:0007669"/>
    <property type="project" value="TreeGrafter"/>
</dbReference>
<proteinExistence type="predicted"/>
<dbReference type="GO" id="GO:0000976">
    <property type="term" value="F:transcription cis-regulatory region binding"/>
    <property type="evidence" value="ECO:0007669"/>
    <property type="project" value="TreeGrafter"/>
</dbReference>
<feature type="DNA-binding region" description="H-T-H motif" evidence="2">
    <location>
        <begin position="32"/>
        <end position="51"/>
    </location>
</feature>
<organism evidence="4 5">
    <name type="scientific">Cryobacterium arcticum</name>
    <dbReference type="NCBI Taxonomy" id="670052"/>
    <lineage>
        <taxon>Bacteria</taxon>
        <taxon>Bacillati</taxon>
        <taxon>Actinomycetota</taxon>
        <taxon>Actinomycetes</taxon>
        <taxon>Micrococcales</taxon>
        <taxon>Microbacteriaceae</taxon>
        <taxon>Cryobacterium</taxon>
    </lineage>
</organism>
<dbReference type="EMBL" id="CP016282">
    <property type="protein sequence ID" value="ANP73690.1"/>
    <property type="molecule type" value="Genomic_DNA"/>
</dbReference>
<evidence type="ECO:0000256" key="2">
    <source>
        <dbReference type="PROSITE-ProRule" id="PRU00335"/>
    </source>
</evidence>
<accession>A0A1B1BM25</accession>